<evidence type="ECO:0000256" key="1">
    <source>
        <dbReference type="SAM" id="Phobius"/>
    </source>
</evidence>
<evidence type="ECO:0008006" key="4">
    <source>
        <dbReference type="Google" id="ProtNLM"/>
    </source>
</evidence>
<dbReference type="AlphaFoldDB" id="A0A284S0I3"/>
<name>A0A284S0I3_ARMOS</name>
<keyword evidence="1" id="KW-0812">Transmembrane</keyword>
<feature type="transmembrane region" description="Helical" evidence="1">
    <location>
        <begin position="54"/>
        <end position="76"/>
    </location>
</feature>
<evidence type="ECO:0000313" key="3">
    <source>
        <dbReference type="Proteomes" id="UP000219338"/>
    </source>
</evidence>
<keyword evidence="3" id="KW-1185">Reference proteome</keyword>
<dbReference type="Proteomes" id="UP000219338">
    <property type="component" value="Unassembled WGS sequence"/>
</dbReference>
<dbReference type="OMA" id="TIIDCVA"/>
<gene>
    <name evidence="2" type="ORF">ARMOST_17985</name>
</gene>
<dbReference type="EMBL" id="FUEG01000024">
    <property type="protein sequence ID" value="SJL14522.1"/>
    <property type="molecule type" value="Genomic_DNA"/>
</dbReference>
<organism evidence="2 3">
    <name type="scientific">Armillaria ostoyae</name>
    <name type="common">Armillaria root rot fungus</name>
    <dbReference type="NCBI Taxonomy" id="47428"/>
    <lineage>
        <taxon>Eukaryota</taxon>
        <taxon>Fungi</taxon>
        <taxon>Dikarya</taxon>
        <taxon>Basidiomycota</taxon>
        <taxon>Agaricomycotina</taxon>
        <taxon>Agaricomycetes</taxon>
        <taxon>Agaricomycetidae</taxon>
        <taxon>Agaricales</taxon>
        <taxon>Marasmiineae</taxon>
        <taxon>Physalacriaceae</taxon>
        <taxon>Armillaria</taxon>
    </lineage>
</organism>
<keyword evidence="1" id="KW-1133">Transmembrane helix</keyword>
<keyword evidence="1" id="KW-0472">Membrane</keyword>
<evidence type="ECO:0000313" key="2">
    <source>
        <dbReference type="EMBL" id="SJL14522.1"/>
    </source>
</evidence>
<reference evidence="3" key="1">
    <citation type="journal article" date="2017" name="Nat. Ecol. Evol.">
        <title>Genome expansion and lineage-specific genetic innovations in the forest pathogenic fungi Armillaria.</title>
        <authorList>
            <person name="Sipos G."/>
            <person name="Prasanna A.N."/>
            <person name="Walter M.C."/>
            <person name="O'Connor E."/>
            <person name="Balint B."/>
            <person name="Krizsan K."/>
            <person name="Kiss B."/>
            <person name="Hess J."/>
            <person name="Varga T."/>
            <person name="Slot J."/>
            <person name="Riley R."/>
            <person name="Boka B."/>
            <person name="Rigling D."/>
            <person name="Barry K."/>
            <person name="Lee J."/>
            <person name="Mihaltcheva S."/>
            <person name="LaButti K."/>
            <person name="Lipzen A."/>
            <person name="Waldron R."/>
            <person name="Moloney N.M."/>
            <person name="Sperisen C."/>
            <person name="Kredics L."/>
            <person name="Vagvoelgyi C."/>
            <person name="Patrignani A."/>
            <person name="Fitzpatrick D."/>
            <person name="Nagy I."/>
            <person name="Doyle S."/>
            <person name="Anderson J.B."/>
            <person name="Grigoriev I.V."/>
            <person name="Gueldener U."/>
            <person name="Muensterkoetter M."/>
            <person name="Nagy L.G."/>
        </authorList>
    </citation>
    <scope>NUCLEOTIDE SEQUENCE [LARGE SCALE GENOMIC DNA]</scope>
    <source>
        <strain evidence="3">C18/9</strain>
    </source>
</reference>
<dbReference type="OrthoDB" id="3350619at2759"/>
<accession>A0A284S0I3</accession>
<proteinExistence type="predicted"/>
<protein>
    <recommendedName>
        <fullName evidence="4">Ubiquitin 3 binding protein But2 C-terminal domain-containing protein</fullName>
    </recommendedName>
</protein>
<sequence>MLSRMVAVLLQRNRHQYVALDLVVSEAHLFNDSSSEILENDRPKYTPCYPPMTWIYYIFILCTIIDCVAVIILAALRSGVWGVHTTISPDDLPLRNAYTNLDKLYQDHPSSFVLKTPIYNPPLLVGQVSRHEVDRVFPQPVEVYAEKNTGYSRLVYQHYLLSDQVTTIVQFRTRDYGLENCTFAFKVPSPTPDSFESPAIANDQNVLNDVTSIKISTIPVNHRLRTKSLSWRSVPSARIHVGSLNISTSGLTVEGSPFYCPSSAYLTFELSCVHYPCHLDLIGELTPEFGTKFESFLLWRLLTVSP</sequence>